<evidence type="ECO:0000313" key="1">
    <source>
        <dbReference type="EMBL" id="VEA75196.1"/>
    </source>
</evidence>
<accession>A0A3S4GIQ1</accession>
<reference evidence="1 2" key="1">
    <citation type="submission" date="2018-12" db="EMBL/GenBank/DDBJ databases">
        <authorList>
            <consortium name="Pathogen Informatics"/>
        </authorList>
    </citation>
    <scope>NUCLEOTIDE SEQUENCE [LARGE SCALE GENOMIC DNA]</scope>
    <source>
        <strain evidence="1 2">NCTC10047</strain>
    </source>
</reference>
<gene>
    <name evidence="1" type="primary">ygfZ_2</name>
    <name evidence="1" type="ORF">NCTC10047_01012</name>
</gene>
<dbReference type="AlphaFoldDB" id="A0A3S4GIQ1"/>
<protein>
    <submittedName>
        <fullName evidence="1">Folate-dependent protein for Fe/S clustersynthesis/repair in oxidative stress</fullName>
    </submittedName>
</protein>
<organism evidence="1 2">
    <name type="scientific">Salmonella enterica subsp. arizonae</name>
    <dbReference type="NCBI Taxonomy" id="59203"/>
    <lineage>
        <taxon>Bacteria</taxon>
        <taxon>Pseudomonadati</taxon>
        <taxon>Pseudomonadota</taxon>
        <taxon>Gammaproteobacteria</taxon>
        <taxon>Enterobacterales</taxon>
        <taxon>Enterobacteriaceae</taxon>
        <taxon>Salmonella</taxon>
    </lineage>
</organism>
<dbReference type="EMBL" id="LR134156">
    <property type="protein sequence ID" value="VEA75196.1"/>
    <property type="molecule type" value="Genomic_DNA"/>
</dbReference>
<evidence type="ECO:0000313" key="2">
    <source>
        <dbReference type="Proteomes" id="UP000275676"/>
    </source>
</evidence>
<name>A0A3S4GIQ1_SALER</name>
<sequence>MAFISFPPRHPSASARLPLTLIALDDWALATITGVDSESIFRARSPLT</sequence>
<proteinExistence type="predicted"/>
<dbReference type="Proteomes" id="UP000275676">
    <property type="component" value="Chromosome"/>
</dbReference>